<dbReference type="RefSeq" id="WP_379834393.1">
    <property type="nucleotide sequence ID" value="NZ_JBHRYQ010000001.1"/>
</dbReference>
<evidence type="ECO:0000313" key="2">
    <source>
        <dbReference type="Proteomes" id="UP001595616"/>
    </source>
</evidence>
<sequence length="356" mass="42497">MTDYKQVFDSIKQTKEKAKISNLLNTLTDIEPDESYIEELKELTNKVREIKIYAIGLLTNYNNKELEDFFIKKSESENDNFIVCRCIRGLNLNGSEKSAQFLLDFYKKTRSIDIKSEIIHTLRIINARNTISEGVKDGIYKLIGNEYPFFQGYWTDLKKAEKTTKENWSQIAEKQLNQNKLNLIFVENEKYDIHIYIEKMKKDFIRFINVYCIPKYHETTFSKYFTPSEFYISENRLFDSFFAKTKTMRPDNYVIEIINLINSELLPKLFSRVNMLGDLGNMKFEDFTRRENEIYDTLYGTSWDFVVSRQLTEKIDIFRDNPDKNKYIDLVIDKWVKQGKEYFSILDYLENQKNSR</sequence>
<protein>
    <submittedName>
        <fullName evidence="1">HEAT repeat domain-containing protein</fullName>
    </submittedName>
</protein>
<organism evidence="1 2">
    <name type="scientific">Lacihabitans lacunae</name>
    <dbReference type="NCBI Taxonomy" id="1028214"/>
    <lineage>
        <taxon>Bacteria</taxon>
        <taxon>Pseudomonadati</taxon>
        <taxon>Bacteroidota</taxon>
        <taxon>Cytophagia</taxon>
        <taxon>Cytophagales</taxon>
        <taxon>Leadbetterellaceae</taxon>
        <taxon>Lacihabitans</taxon>
    </lineage>
</organism>
<keyword evidence="2" id="KW-1185">Reference proteome</keyword>
<gene>
    <name evidence="1" type="ORF">ACFOOI_01915</name>
</gene>
<dbReference type="EMBL" id="JBHRYQ010000001">
    <property type="protein sequence ID" value="MFC3809398.1"/>
    <property type="molecule type" value="Genomic_DNA"/>
</dbReference>
<comment type="caution">
    <text evidence="1">The sequence shown here is derived from an EMBL/GenBank/DDBJ whole genome shotgun (WGS) entry which is preliminary data.</text>
</comment>
<name>A0ABV7YU24_9BACT</name>
<dbReference type="Proteomes" id="UP001595616">
    <property type="component" value="Unassembled WGS sequence"/>
</dbReference>
<reference evidence="2" key="1">
    <citation type="journal article" date="2019" name="Int. J. Syst. Evol. Microbiol.">
        <title>The Global Catalogue of Microorganisms (GCM) 10K type strain sequencing project: providing services to taxonomists for standard genome sequencing and annotation.</title>
        <authorList>
            <consortium name="The Broad Institute Genomics Platform"/>
            <consortium name="The Broad Institute Genome Sequencing Center for Infectious Disease"/>
            <person name="Wu L."/>
            <person name="Ma J."/>
        </authorList>
    </citation>
    <scope>NUCLEOTIDE SEQUENCE [LARGE SCALE GENOMIC DNA]</scope>
    <source>
        <strain evidence="2">CECT 7956</strain>
    </source>
</reference>
<evidence type="ECO:0000313" key="1">
    <source>
        <dbReference type="EMBL" id="MFC3809398.1"/>
    </source>
</evidence>
<proteinExistence type="predicted"/>
<accession>A0ABV7YU24</accession>